<comment type="caution">
    <text evidence="3">The sequence shown here is derived from an EMBL/GenBank/DDBJ whole genome shotgun (WGS) entry which is preliminary data.</text>
</comment>
<dbReference type="GO" id="GO:0016491">
    <property type="term" value="F:oxidoreductase activity"/>
    <property type="evidence" value="ECO:0007669"/>
    <property type="project" value="UniProtKB-KW"/>
</dbReference>
<dbReference type="InterPro" id="IPR002347">
    <property type="entry name" value="SDR_fam"/>
</dbReference>
<reference evidence="3 4" key="1">
    <citation type="submission" date="2016-03" db="EMBL/GenBank/DDBJ databases">
        <title>Genome sequence of Variovorax paradoxus KB5.</title>
        <authorList>
            <person name="Jeong H."/>
            <person name="Hong C.E."/>
            <person name="Jo S.H."/>
            <person name="Park J.M."/>
        </authorList>
    </citation>
    <scope>NUCLEOTIDE SEQUENCE [LARGE SCALE GENOMIC DNA]</scope>
    <source>
        <strain evidence="3 4">KB5</strain>
    </source>
</reference>
<dbReference type="AlphaFoldDB" id="A0AA91IB06"/>
<keyword evidence="2" id="KW-0560">Oxidoreductase</keyword>
<comment type="similarity">
    <text evidence="1">Belongs to the short-chain dehydrogenases/reductases (SDR) family.</text>
</comment>
<proteinExistence type="inferred from homology"/>
<dbReference type="PRINTS" id="PR00081">
    <property type="entry name" value="GDHRDH"/>
</dbReference>
<dbReference type="Gene3D" id="3.40.50.720">
    <property type="entry name" value="NAD(P)-binding Rossmann-like Domain"/>
    <property type="match status" value="1"/>
</dbReference>
<evidence type="ECO:0000256" key="1">
    <source>
        <dbReference type="ARBA" id="ARBA00006484"/>
    </source>
</evidence>
<dbReference type="EMBL" id="LVHG01000051">
    <property type="protein sequence ID" value="OAK62329.1"/>
    <property type="molecule type" value="Genomic_DNA"/>
</dbReference>
<dbReference type="SUPFAM" id="SSF51735">
    <property type="entry name" value="NAD(P)-binding Rossmann-fold domains"/>
    <property type="match status" value="1"/>
</dbReference>
<sequence>MKPLNPPLADWQGKTAWIVGASTGIGRATVLALLERGARVGVSARNVEALEELALLHNHAGQPPRVIVLPLDVRDSAAVAAAHAQLLAAAGAIDFVLFNAATYGALRADAFSLEQMLAHQQVNYVGALNVLAAVLPGFVAGGAGHVSITGSVAGFRGLPKSLAYGPTKAALTNLAEVLYVDLHARGIGVSVVQPGFVDTPLTAKNDFRMPALITPAQAAEAMLEGWRRGDFEIHFPRRFTFWMKLMRLLPYRLYFPAVARFTGL</sequence>
<accession>A0AA91IB06</accession>
<dbReference type="RefSeq" id="WP_081268742.1">
    <property type="nucleotide sequence ID" value="NZ_LVHG01000051.1"/>
</dbReference>
<dbReference type="PANTHER" id="PTHR44196:SF1">
    <property type="entry name" value="DEHYDROGENASE_REDUCTASE SDR FAMILY MEMBER 7B"/>
    <property type="match status" value="1"/>
</dbReference>
<gene>
    <name evidence="3" type="ORF">A3K87_01930</name>
</gene>
<dbReference type="Pfam" id="PF00106">
    <property type="entry name" value="adh_short"/>
    <property type="match status" value="1"/>
</dbReference>
<dbReference type="PANTHER" id="PTHR44196">
    <property type="entry name" value="DEHYDROGENASE/REDUCTASE SDR FAMILY MEMBER 7B"/>
    <property type="match status" value="1"/>
</dbReference>
<dbReference type="GO" id="GO:0016020">
    <property type="term" value="C:membrane"/>
    <property type="evidence" value="ECO:0007669"/>
    <property type="project" value="TreeGrafter"/>
</dbReference>
<organism evidence="3 4">
    <name type="scientific">Variovorax paradoxus</name>
    <dbReference type="NCBI Taxonomy" id="34073"/>
    <lineage>
        <taxon>Bacteria</taxon>
        <taxon>Pseudomonadati</taxon>
        <taxon>Pseudomonadota</taxon>
        <taxon>Betaproteobacteria</taxon>
        <taxon>Burkholderiales</taxon>
        <taxon>Comamonadaceae</taxon>
        <taxon>Variovorax</taxon>
    </lineage>
</organism>
<evidence type="ECO:0000313" key="4">
    <source>
        <dbReference type="Proteomes" id="UP000077852"/>
    </source>
</evidence>
<dbReference type="InterPro" id="IPR036291">
    <property type="entry name" value="NAD(P)-bd_dom_sf"/>
</dbReference>
<evidence type="ECO:0000256" key="2">
    <source>
        <dbReference type="ARBA" id="ARBA00023002"/>
    </source>
</evidence>
<dbReference type="Proteomes" id="UP000077852">
    <property type="component" value="Unassembled WGS sequence"/>
</dbReference>
<name>A0AA91IB06_VARPD</name>
<evidence type="ECO:0000313" key="3">
    <source>
        <dbReference type="EMBL" id="OAK62329.1"/>
    </source>
</evidence>
<protein>
    <submittedName>
        <fullName evidence="3">Short-chain dehydrogenase</fullName>
    </submittedName>
</protein>